<sequence length="720" mass="77140">MRRAILLATTALALVMAPPRPAKADPIVTPFVLSLGAGFGTAATGLTALGTIVSTGLQIGIAYGASYLASALADQPTAKPVDITQIVKQDVPPRWKHYGRRKVGGAMLMGETIDDALHIVLAHNEGEIDGFERFFLHDREVTFTGGSDGGGINTEPYPDGSITLEVRKGTDDQTAFGGLVSTAPSLWTNDHRGRGIAMSYLRCNAVESEKQSDVYPQGIPALTNIARYSLCYDPRTDTRAWTRNIALQLADFLTSPDGRQIPWEYINVPRLITAANICDSAFPKKDGSTIQKYAGGLSYDLPGEPGPVVARFLVAMDGRLSLLSDGTIAIDAGAAVTPTYTLTDDHIIAYELKPVPALGDEVNEVVVKYSNSAADYAEATCDPWRDEDDISASGQIKSHPPIEAYEVEDHAHARYLARLAWLRKNAPFQGWIRSDLDGLNAFDERFIRIKGTMFNLDRTFEITAAPEFDFTTNTVTLQVAAFDPEEAYNGWNPALHEGTAPTIPTKASPTTLNPPANLVVTPKSRTLSTGSLAPILELTWDPDTRLGLDARAQITSSSEDAWTDITVVKPGGATAPTKAVSETLNDGQAYDLRVRWVTSAGKFSDWAVTENHVAVADAVPTDDPVDIAAEAIGPGQVRVSGVAPNSPNVKQIKIFSNTTATPPGGLPDKTINIINPGDSWSTVINGLAEDDWYFWAAAANGSDLLSDLVPAADNPVAVEA</sequence>
<evidence type="ECO:0000313" key="2">
    <source>
        <dbReference type="EMBL" id="MFD2142303.1"/>
    </source>
</evidence>
<protein>
    <recommendedName>
        <fullName evidence="4">Fibronectin type-III domain-containing protein</fullName>
    </recommendedName>
</protein>
<dbReference type="EMBL" id="JBHUHD010000001">
    <property type="protein sequence ID" value="MFD2142303.1"/>
    <property type="molecule type" value="Genomic_DNA"/>
</dbReference>
<accession>A0ABW4Z1J4</accession>
<dbReference type="RefSeq" id="WP_213351245.1">
    <property type="nucleotide sequence ID" value="NZ_JAHBGB010000006.1"/>
</dbReference>
<comment type="caution">
    <text evidence="2">The sequence shown here is derived from an EMBL/GenBank/DDBJ whole genome shotgun (WGS) entry which is preliminary data.</text>
</comment>
<evidence type="ECO:0008006" key="4">
    <source>
        <dbReference type="Google" id="ProtNLM"/>
    </source>
</evidence>
<evidence type="ECO:0000313" key="3">
    <source>
        <dbReference type="Proteomes" id="UP001597299"/>
    </source>
</evidence>
<gene>
    <name evidence="2" type="ORF">ACFSNC_17995</name>
</gene>
<proteinExistence type="predicted"/>
<evidence type="ECO:0000256" key="1">
    <source>
        <dbReference type="SAM" id="SignalP"/>
    </source>
</evidence>
<reference evidence="3" key="1">
    <citation type="journal article" date="2019" name="Int. J. Syst. Evol. Microbiol.">
        <title>The Global Catalogue of Microorganisms (GCM) 10K type strain sequencing project: providing services to taxonomists for standard genome sequencing and annotation.</title>
        <authorList>
            <consortium name="The Broad Institute Genomics Platform"/>
            <consortium name="The Broad Institute Genome Sequencing Center for Infectious Disease"/>
            <person name="Wu L."/>
            <person name="Ma J."/>
        </authorList>
    </citation>
    <scope>NUCLEOTIDE SEQUENCE [LARGE SCALE GENOMIC DNA]</scope>
    <source>
        <strain evidence="3">CCM 7435</strain>
    </source>
</reference>
<dbReference type="Proteomes" id="UP001597299">
    <property type="component" value="Unassembled WGS sequence"/>
</dbReference>
<keyword evidence="1" id="KW-0732">Signal</keyword>
<feature type="signal peptide" evidence="1">
    <location>
        <begin position="1"/>
        <end position="24"/>
    </location>
</feature>
<organism evidence="2 3">
    <name type="scientific">Ancylobacter oerskovii</name>
    <dbReference type="NCBI Taxonomy" id="459519"/>
    <lineage>
        <taxon>Bacteria</taxon>
        <taxon>Pseudomonadati</taxon>
        <taxon>Pseudomonadota</taxon>
        <taxon>Alphaproteobacteria</taxon>
        <taxon>Hyphomicrobiales</taxon>
        <taxon>Xanthobacteraceae</taxon>
        <taxon>Ancylobacter</taxon>
    </lineage>
</organism>
<feature type="chain" id="PRO_5046244010" description="Fibronectin type-III domain-containing protein" evidence="1">
    <location>
        <begin position="25"/>
        <end position="720"/>
    </location>
</feature>
<keyword evidence="3" id="KW-1185">Reference proteome</keyword>
<name>A0ABW4Z1J4_9HYPH</name>